<dbReference type="PATRIC" id="fig|1353534.3.peg.3400"/>
<dbReference type="Gene3D" id="1.10.260.40">
    <property type="entry name" value="lambda repressor-like DNA-binding domains"/>
    <property type="match status" value="1"/>
</dbReference>
<evidence type="ECO:0000313" key="3">
    <source>
        <dbReference type="EMBL" id="OBR90691.1"/>
    </source>
</evidence>
<dbReference type="GO" id="GO:0003677">
    <property type="term" value="F:DNA binding"/>
    <property type="evidence" value="ECO:0007669"/>
    <property type="project" value="UniProtKB-KW"/>
</dbReference>
<dbReference type="RefSeq" id="WP_065079419.1">
    <property type="nucleotide sequence ID" value="NZ_LROS01000055.1"/>
</dbReference>
<name>A0A1A6AKW8_9CLOT</name>
<dbReference type="PANTHER" id="PTHR46558:SF4">
    <property type="entry name" value="DNA-BIDING PHAGE PROTEIN"/>
    <property type="match status" value="1"/>
</dbReference>
<keyword evidence="4" id="KW-1185">Reference proteome</keyword>
<protein>
    <submittedName>
        <fullName evidence="3">Helix-turn-helix domain protein</fullName>
    </submittedName>
</protein>
<reference evidence="3 4" key="1">
    <citation type="journal article" date="2012" name="Front. Microbiol.">
        <title>Draft Genome Sequence of the Virulent Strain 01-B526 of the Fish Pathogen Aeromonas salmonicida.</title>
        <authorList>
            <person name="Charette S.J."/>
            <person name="Brochu F."/>
            <person name="Boyle B."/>
            <person name="Filion G."/>
            <person name="Tanaka K.H."/>
            <person name="Derome N."/>
        </authorList>
    </citation>
    <scope>NUCLEOTIDE SEQUENCE [LARGE SCALE GENOMIC DNA]</scope>
    <source>
        <strain evidence="3 4">P11</strain>
    </source>
</reference>
<comment type="caution">
    <text evidence="3">The sequence shown here is derived from an EMBL/GenBank/DDBJ whole genome shotgun (WGS) entry which is preliminary data.</text>
</comment>
<dbReference type="CDD" id="cd00093">
    <property type="entry name" value="HTH_XRE"/>
    <property type="match status" value="1"/>
</dbReference>
<dbReference type="AlphaFoldDB" id="A0A1A6AKW8"/>
<sequence>MTIKNKLLQIRLQKGYKKQKDFAEFLSLDSNDYNRIENNKKQVNLETAFNIAQKLNMKIEDIFYKSQDEN</sequence>
<organism evidence="3 4">
    <name type="scientific">Clostridium ragsdalei P11</name>
    <dbReference type="NCBI Taxonomy" id="1353534"/>
    <lineage>
        <taxon>Bacteria</taxon>
        <taxon>Bacillati</taxon>
        <taxon>Bacillota</taxon>
        <taxon>Clostridia</taxon>
        <taxon>Eubacteriales</taxon>
        <taxon>Clostridiaceae</taxon>
        <taxon>Clostridium</taxon>
    </lineage>
</organism>
<dbReference type="InterPro" id="IPR001387">
    <property type="entry name" value="Cro/C1-type_HTH"/>
</dbReference>
<dbReference type="PANTHER" id="PTHR46558">
    <property type="entry name" value="TRACRIPTIONAL REGULATORY PROTEIN-RELATED-RELATED"/>
    <property type="match status" value="1"/>
</dbReference>
<dbReference type="SUPFAM" id="SSF47413">
    <property type="entry name" value="lambda repressor-like DNA-binding domains"/>
    <property type="match status" value="1"/>
</dbReference>
<evidence type="ECO:0000259" key="2">
    <source>
        <dbReference type="PROSITE" id="PS50943"/>
    </source>
</evidence>
<evidence type="ECO:0000256" key="1">
    <source>
        <dbReference type="ARBA" id="ARBA00023125"/>
    </source>
</evidence>
<dbReference type="PROSITE" id="PS50943">
    <property type="entry name" value="HTH_CROC1"/>
    <property type="match status" value="1"/>
</dbReference>
<proteinExistence type="predicted"/>
<dbReference type="Pfam" id="PF01381">
    <property type="entry name" value="HTH_3"/>
    <property type="match status" value="1"/>
</dbReference>
<dbReference type="InterPro" id="IPR010982">
    <property type="entry name" value="Lambda_DNA-bd_dom_sf"/>
</dbReference>
<feature type="domain" description="HTH cro/C1-type" evidence="2">
    <location>
        <begin position="7"/>
        <end position="62"/>
    </location>
</feature>
<dbReference type="Proteomes" id="UP000093954">
    <property type="component" value="Unassembled WGS sequence"/>
</dbReference>
<keyword evidence="1" id="KW-0238">DNA-binding</keyword>
<gene>
    <name evidence="3" type="ORF">CLRAG_33390</name>
</gene>
<dbReference type="EMBL" id="LROS01000055">
    <property type="protein sequence ID" value="OBR90691.1"/>
    <property type="molecule type" value="Genomic_DNA"/>
</dbReference>
<dbReference type="SMART" id="SM00530">
    <property type="entry name" value="HTH_XRE"/>
    <property type="match status" value="1"/>
</dbReference>
<evidence type="ECO:0000313" key="4">
    <source>
        <dbReference type="Proteomes" id="UP000093954"/>
    </source>
</evidence>
<accession>A0A1A6AKW8</accession>